<dbReference type="Proteomes" id="UP000507222">
    <property type="component" value="Unassembled WGS sequence"/>
</dbReference>
<accession>A0A6J5TK76</accession>
<organism evidence="1 2">
    <name type="scientific">Prunus armeniaca</name>
    <name type="common">Apricot</name>
    <name type="synonym">Armeniaca vulgaris</name>
    <dbReference type="NCBI Taxonomy" id="36596"/>
    <lineage>
        <taxon>Eukaryota</taxon>
        <taxon>Viridiplantae</taxon>
        <taxon>Streptophyta</taxon>
        <taxon>Embryophyta</taxon>
        <taxon>Tracheophyta</taxon>
        <taxon>Spermatophyta</taxon>
        <taxon>Magnoliopsida</taxon>
        <taxon>eudicotyledons</taxon>
        <taxon>Gunneridae</taxon>
        <taxon>Pentapetalae</taxon>
        <taxon>rosids</taxon>
        <taxon>fabids</taxon>
        <taxon>Rosales</taxon>
        <taxon>Rosaceae</taxon>
        <taxon>Amygdaloideae</taxon>
        <taxon>Amygdaleae</taxon>
        <taxon>Prunus</taxon>
    </lineage>
</organism>
<dbReference type="AlphaFoldDB" id="A0A6J5TK76"/>
<gene>
    <name evidence="1" type="ORF">CURHAP_LOCUS2657</name>
</gene>
<reference evidence="1 2" key="1">
    <citation type="submission" date="2020-05" db="EMBL/GenBank/DDBJ databases">
        <authorList>
            <person name="Campoy J."/>
            <person name="Schneeberger K."/>
            <person name="Spophaly S."/>
        </authorList>
    </citation>
    <scope>NUCLEOTIDE SEQUENCE [LARGE SCALE GENOMIC DNA]</scope>
    <source>
        <strain evidence="1">PruArmRojPasFocal</strain>
    </source>
</reference>
<name>A0A6J5TK76_PRUAR</name>
<protein>
    <submittedName>
        <fullName evidence="1">Uncharacterized protein</fullName>
    </submittedName>
</protein>
<proteinExistence type="predicted"/>
<evidence type="ECO:0000313" key="1">
    <source>
        <dbReference type="EMBL" id="CAB4263048.1"/>
    </source>
</evidence>
<sequence>MNAFSGSSSSYELFLCDEVKLGSNTFVITYKDDQVTNDVPPQLVPLKMRKPCCPDMLVGKIWEFYRR</sequence>
<dbReference type="EMBL" id="CAEKDK010000001">
    <property type="protein sequence ID" value="CAB4263048.1"/>
    <property type="molecule type" value="Genomic_DNA"/>
</dbReference>
<evidence type="ECO:0000313" key="2">
    <source>
        <dbReference type="Proteomes" id="UP000507222"/>
    </source>
</evidence>